<reference evidence="27" key="1">
    <citation type="submission" date="2023-07" db="EMBL/GenBank/DDBJ databases">
        <title>A draft genome of Kazachstania heterogenica Y-27499.</title>
        <authorList>
            <person name="Donic C."/>
            <person name="Kralova J.S."/>
            <person name="Fidel L."/>
            <person name="Ben-Dor S."/>
            <person name="Jung S."/>
        </authorList>
    </citation>
    <scope>NUCLEOTIDE SEQUENCE [LARGE SCALE GENOMIC DNA]</scope>
    <source>
        <strain evidence="27">Y27499</strain>
    </source>
</reference>
<evidence type="ECO:0000256" key="6">
    <source>
        <dbReference type="ARBA" id="ARBA00012551"/>
    </source>
</evidence>
<keyword evidence="19" id="KW-0472">Membrane</keyword>
<dbReference type="InterPro" id="IPR047187">
    <property type="entry name" value="SF1_C_Upf1"/>
</dbReference>
<evidence type="ECO:0000313" key="27">
    <source>
        <dbReference type="Proteomes" id="UP001306508"/>
    </source>
</evidence>
<dbReference type="GO" id="GO:0015986">
    <property type="term" value="P:proton motive force-driven ATP synthesis"/>
    <property type="evidence" value="ECO:0007669"/>
    <property type="project" value="InterPro"/>
</dbReference>
<dbReference type="PANTHER" id="PTHR43788:SF8">
    <property type="entry name" value="DNA-BINDING PROTEIN SMUBP-2"/>
    <property type="match status" value="1"/>
</dbReference>
<evidence type="ECO:0000256" key="22">
    <source>
        <dbReference type="ARBA" id="ARBA00048432"/>
    </source>
</evidence>
<comment type="caution">
    <text evidence="26">The sequence shown here is derived from an EMBL/GenBank/DDBJ whole genome shotgun (WGS) entry which is preliminary data.</text>
</comment>
<dbReference type="CDD" id="cd18808">
    <property type="entry name" value="SF1_C_Upf1"/>
    <property type="match status" value="1"/>
</dbReference>
<dbReference type="GO" id="GO:0005743">
    <property type="term" value="C:mitochondrial inner membrane"/>
    <property type="evidence" value="ECO:0007669"/>
    <property type="project" value="UniProtKB-SubCell"/>
</dbReference>
<dbReference type="Pfam" id="PF13087">
    <property type="entry name" value="AAA_12"/>
    <property type="match status" value="1"/>
</dbReference>
<dbReference type="SUPFAM" id="SSF161065">
    <property type="entry name" value="ATP synthase D chain-like"/>
    <property type="match status" value="1"/>
</dbReference>
<dbReference type="AlphaFoldDB" id="A0AAN7WLA4"/>
<evidence type="ECO:0000256" key="18">
    <source>
        <dbReference type="ARBA" id="ARBA00023128"/>
    </source>
</evidence>
<dbReference type="GO" id="GO:0015078">
    <property type="term" value="F:proton transmembrane transporter activity"/>
    <property type="evidence" value="ECO:0007669"/>
    <property type="project" value="InterPro"/>
</dbReference>
<evidence type="ECO:0000313" key="26">
    <source>
        <dbReference type="EMBL" id="KAK5773787.1"/>
    </source>
</evidence>
<feature type="region of interest" description="Disordered" evidence="23">
    <location>
        <begin position="270"/>
        <end position="299"/>
    </location>
</feature>
<evidence type="ECO:0000259" key="24">
    <source>
        <dbReference type="SMART" id="SM00382"/>
    </source>
</evidence>
<keyword evidence="13" id="KW-0999">Mitochondrion inner membrane</keyword>
<keyword evidence="21" id="KW-0066">ATP synthesis</keyword>
<dbReference type="SMART" id="SM00487">
    <property type="entry name" value="DEXDc"/>
    <property type="match status" value="1"/>
</dbReference>
<dbReference type="InterPro" id="IPR050534">
    <property type="entry name" value="Coronavir_polyprotein_1ab"/>
</dbReference>
<evidence type="ECO:0000256" key="21">
    <source>
        <dbReference type="ARBA" id="ARBA00023310"/>
    </source>
</evidence>
<evidence type="ECO:0000256" key="5">
    <source>
        <dbReference type="ARBA" id="ARBA00007913"/>
    </source>
</evidence>
<organism evidence="26 27">
    <name type="scientific">Arxiozyma heterogenica</name>
    <dbReference type="NCBI Taxonomy" id="278026"/>
    <lineage>
        <taxon>Eukaryota</taxon>
        <taxon>Fungi</taxon>
        <taxon>Dikarya</taxon>
        <taxon>Ascomycota</taxon>
        <taxon>Saccharomycotina</taxon>
        <taxon>Saccharomycetes</taxon>
        <taxon>Saccharomycetales</taxon>
        <taxon>Saccharomycetaceae</taxon>
        <taxon>Arxiozyma</taxon>
    </lineage>
</organism>
<dbReference type="InterPro" id="IPR003593">
    <property type="entry name" value="AAA+_ATPase"/>
</dbReference>
<dbReference type="GO" id="GO:0003677">
    <property type="term" value="F:DNA binding"/>
    <property type="evidence" value="ECO:0007669"/>
    <property type="project" value="InterPro"/>
</dbReference>
<evidence type="ECO:0000256" key="17">
    <source>
        <dbReference type="ARBA" id="ARBA00023065"/>
    </source>
</evidence>
<accession>A0AAN7WLA4</accession>
<evidence type="ECO:0000256" key="11">
    <source>
        <dbReference type="ARBA" id="ARBA00022741"/>
    </source>
</evidence>
<evidence type="ECO:0000256" key="9">
    <source>
        <dbReference type="ARBA" id="ARBA00022490"/>
    </source>
</evidence>
<evidence type="ECO:0000256" key="13">
    <source>
        <dbReference type="ARBA" id="ARBA00022792"/>
    </source>
</evidence>
<gene>
    <name evidence="26" type="ORF">RI543_004841</name>
</gene>
<dbReference type="GO" id="GO:0045259">
    <property type="term" value="C:proton-transporting ATP synthase complex"/>
    <property type="evidence" value="ECO:0007669"/>
    <property type="project" value="UniProtKB-KW"/>
</dbReference>
<dbReference type="EMBL" id="JAWIZZ010000064">
    <property type="protein sequence ID" value="KAK5773787.1"/>
    <property type="molecule type" value="Genomic_DNA"/>
</dbReference>
<dbReference type="Pfam" id="PF05873">
    <property type="entry name" value="Mt_ATP-synt_D"/>
    <property type="match status" value="1"/>
</dbReference>
<evidence type="ECO:0000256" key="14">
    <source>
        <dbReference type="ARBA" id="ARBA00022801"/>
    </source>
</evidence>
<dbReference type="SMART" id="SM00382">
    <property type="entry name" value="AAA"/>
    <property type="match status" value="1"/>
</dbReference>
<dbReference type="GO" id="GO:0016787">
    <property type="term" value="F:hydrolase activity"/>
    <property type="evidence" value="ECO:0007669"/>
    <property type="project" value="UniProtKB-KW"/>
</dbReference>
<dbReference type="Gene3D" id="2.40.30.270">
    <property type="match status" value="1"/>
</dbReference>
<keyword evidence="16" id="KW-0067">ATP-binding</keyword>
<keyword evidence="8" id="KW-0813">Transport</keyword>
<evidence type="ECO:0000256" key="15">
    <source>
        <dbReference type="ARBA" id="ARBA00022806"/>
    </source>
</evidence>
<comment type="similarity">
    <text evidence="4">Belongs to the ATPase d subunit family.</text>
</comment>
<dbReference type="InterPro" id="IPR004483">
    <property type="entry name" value="SMUBP-2/Hcs1-like"/>
</dbReference>
<dbReference type="Pfam" id="PF13086">
    <property type="entry name" value="AAA_11"/>
    <property type="match status" value="1"/>
</dbReference>
<evidence type="ECO:0000256" key="23">
    <source>
        <dbReference type="SAM" id="MobiDB-lite"/>
    </source>
</evidence>
<evidence type="ECO:0000256" key="12">
    <source>
        <dbReference type="ARBA" id="ARBA00022781"/>
    </source>
</evidence>
<feature type="domain" description="AAA+ ATPase" evidence="24">
    <location>
        <begin position="412"/>
        <end position="646"/>
    </location>
</feature>
<evidence type="ECO:0000256" key="16">
    <source>
        <dbReference type="ARBA" id="ARBA00022840"/>
    </source>
</evidence>
<comment type="catalytic activity">
    <reaction evidence="22">
        <text>ATP + H2O = ADP + phosphate + H(+)</text>
        <dbReference type="Rhea" id="RHEA:13065"/>
        <dbReference type="ChEBI" id="CHEBI:15377"/>
        <dbReference type="ChEBI" id="CHEBI:15378"/>
        <dbReference type="ChEBI" id="CHEBI:30616"/>
        <dbReference type="ChEBI" id="CHEBI:43474"/>
        <dbReference type="ChEBI" id="CHEBI:456216"/>
        <dbReference type="EC" id="3.6.4.12"/>
    </reaction>
    <physiologicalReaction direction="left-to-right" evidence="22">
        <dbReference type="Rhea" id="RHEA:13066"/>
    </physiologicalReaction>
</comment>
<evidence type="ECO:0000256" key="20">
    <source>
        <dbReference type="ARBA" id="ARBA00023242"/>
    </source>
</evidence>
<name>A0AAN7WLA4_9SACH</name>
<dbReference type="InterPro" id="IPR048761">
    <property type="entry name" value="SMUBP-2_HCS1_1B"/>
</dbReference>
<evidence type="ECO:0000256" key="4">
    <source>
        <dbReference type="ARBA" id="ARBA00006842"/>
    </source>
</evidence>
<dbReference type="Gene3D" id="3.40.50.300">
    <property type="entry name" value="P-loop containing nucleotide triphosphate hydrolases"/>
    <property type="match status" value="2"/>
</dbReference>
<evidence type="ECO:0000256" key="10">
    <source>
        <dbReference type="ARBA" id="ARBA00022547"/>
    </source>
</evidence>
<dbReference type="GO" id="GO:0005634">
    <property type="term" value="C:nucleus"/>
    <property type="evidence" value="ECO:0007669"/>
    <property type="project" value="UniProtKB-SubCell"/>
</dbReference>
<evidence type="ECO:0000256" key="8">
    <source>
        <dbReference type="ARBA" id="ARBA00022448"/>
    </source>
</evidence>
<evidence type="ECO:0000256" key="2">
    <source>
        <dbReference type="ARBA" id="ARBA00004273"/>
    </source>
</evidence>
<dbReference type="InterPro" id="IPR014001">
    <property type="entry name" value="Helicase_ATP-bd"/>
</dbReference>
<dbReference type="InterPro" id="IPR041679">
    <property type="entry name" value="DNA2/NAM7-like_C"/>
</dbReference>
<keyword evidence="9" id="KW-0963">Cytoplasm</keyword>
<keyword evidence="20" id="KW-0539">Nucleus</keyword>
<evidence type="ECO:0000256" key="7">
    <source>
        <dbReference type="ARBA" id="ARBA00021688"/>
    </source>
</evidence>
<dbReference type="InterPro" id="IPR036228">
    <property type="entry name" value="ATP_synth_F0_dsu_sf_mt"/>
</dbReference>
<dbReference type="InterPro" id="IPR041677">
    <property type="entry name" value="DNA2/NAM7_AAA_11"/>
</dbReference>
<feature type="compositionally biased region" description="Basic residues" evidence="23">
    <location>
        <begin position="278"/>
        <end position="291"/>
    </location>
</feature>
<dbReference type="SUPFAM" id="SSF52540">
    <property type="entry name" value="P-loop containing nucleoside triphosphate hydrolases"/>
    <property type="match status" value="1"/>
</dbReference>
<keyword evidence="15" id="KW-0347">Helicase</keyword>
<evidence type="ECO:0000256" key="3">
    <source>
        <dbReference type="ARBA" id="ARBA00004496"/>
    </source>
</evidence>
<dbReference type="InterPro" id="IPR027417">
    <property type="entry name" value="P-loop_NTPase"/>
</dbReference>
<keyword evidence="10" id="KW-0138">CF(0)</keyword>
<keyword evidence="12" id="KW-0375">Hydrogen ion transport</keyword>
<dbReference type="PANTHER" id="PTHR43788">
    <property type="entry name" value="DNA2/NAM7 HELICASE FAMILY MEMBER"/>
    <property type="match status" value="1"/>
</dbReference>
<dbReference type="Gene3D" id="6.10.280.70">
    <property type="match status" value="1"/>
</dbReference>
<keyword evidence="27" id="KW-1185">Reference proteome</keyword>
<comment type="subcellular location">
    <subcellularLocation>
        <location evidence="3">Cytoplasm</location>
    </subcellularLocation>
    <subcellularLocation>
        <location evidence="2">Mitochondrion inner membrane</location>
    </subcellularLocation>
    <subcellularLocation>
        <location evidence="1">Nucleus</location>
    </subcellularLocation>
</comment>
<proteinExistence type="inferred from homology"/>
<dbReference type="InterPro" id="IPR008689">
    <property type="entry name" value="ATP_synth_F0_dsu_mt"/>
</dbReference>
<evidence type="ECO:0000256" key="19">
    <source>
        <dbReference type="ARBA" id="ARBA00023136"/>
    </source>
</evidence>
<keyword evidence="18" id="KW-0496">Mitochondrion</keyword>
<evidence type="ECO:0000259" key="25">
    <source>
        <dbReference type="SMART" id="SM00487"/>
    </source>
</evidence>
<dbReference type="GO" id="GO:0003723">
    <property type="term" value="F:RNA binding"/>
    <property type="evidence" value="ECO:0007669"/>
    <property type="project" value="InterPro"/>
</dbReference>
<keyword evidence="11" id="KW-0547">Nucleotide-binding</keyword>
<dbReference type="NCBIfam" id="TIGR00376">
    <property type="entry name" value="IGHMBP2 family helicase"/>
    <property type="match status" value="1"/>
</dbReference>
<evidence type="ECO:0000256" key="1">
    <source>
        <dbReference type="ARBA" id="ARBA00004123"/>
    </source>
</evidence>
<feature type="domain" description="Helicase ATP-binding" evidence="25">
    <location>
        <begin position="395"/>
        <end position="652"/>
    </location>
</feature>
<dbReference type="Pfam" id="PF21138">
    <property type="entry name" value="SMUBP-2_HCS1_1B"/>
    <property type="match status" value="1"/>
</dbReference>
<dbReference type="Proteomes" id="UP001306508">
    <property type="component" value="Unassembled WGS sequence"/>
</dbReference>
<keyword evidence="14" id="KW-0378">Hydrolase</keyword>
<sequence>MSLAKSAANKLDWAKVISSLKITGSTAQQLSSFKKRNDEARRKLLELEQQSLSVDFDKYRSILKNKEVVDKIESLFNSYKPVQIDTQSQLKIINTFEQHAMTNAKETEVLIEKELITLKESLNQIEKARPFDQLTVEDLVKAKPEIDAKVVEMVKKGKWDVPGYEEKFGSLNAIIDGIYKMNKDFAISFLQCIEHERDQDVEQTAQILKSLPLTKLVESGYAINNLILQNIRIGLAGKIYVELGPDNAITDEIKQNDIKVGDIVIIKNNQKDSQSRSMHSKRNNNKHKTKNKLSDGTSKNTELEDISCSGVVYKMSKQLLVISVDEAQENNVTMLYNFNRLYIVKTTNTIVYKRMESTMRKLFEFEETPSNHIVQLLLNLSSFTPQPITEDVTFFNKGLNQSQMDAIKFTLSNDISIIHGPPGTGKTYTLIELILQLVKNKKQRVLVCGPSNISVDTILERLSKHLSGDLLLRIGHPARLLDSNLSHSLDILCRSGENGQILKDIYKDIDNTIKSIKKIKSFKERREAWQEVKQLRKELKVRERKIVKDLVMEARVIVATLHGSSSKDLCSLYNTEQKLFDTIIIDEVSQSLEPQCWIPLISHYKSNYTKLVLAGDNKQLPPTVKTEDDNKIKSKLETTIFDRLEKIYKDQFKNLLNVQYRMNSQIMEFASQEMYQGRLIADESVSSKILLDLPDVKENDDTISPVIWYDTQGDDFTESKEMTSNHSNSSINNIIGSKYNENEALLVKLHVKHLVGLNVPEDAIGIISPYSAQVSLLKKIISPSYPNIEISTVDGFQGREKEVIILTLVRNNENFEIGFLSEERRLNVAMTRPKKQLCVVGSIEMLQRCGNQYLRHWANWNEENSELRYPDIDELYEMNES</sequence>
<keyword evidence="17" id="KW-0406">Ion transport</keyword>
<dbReference type="GO" id="GO:0005524">
    <property type="term" value="F:ATP binding"/>
    <property type="evidence" value="ECO:0007669"/>
    <property type="project" value="UniProtKB-KW"/>
</dbReference>
<comment type="similarity">
    <text evidence="5">Belongs to the DNA2/NAM7 helicase family.</text>
</comment>
<dbReference type="EC" id="3.6.4.12" evidence="6"/>
<dbReference type="GO" id="GO:0043139">
    <property type="term" value="F:5'-3' DNA helicase activity"/>
    <property type="evidence" value="ECO:0007669"/>
    <property type="project" value="TreeGrafter"/>
</dbReference>
<protein>
    <recommendedName>
        <fullName evidence="7">ATP synthase subunit d, mitochondrial</fullName>
        <ecNumber evidence="6">3.6.4.12</ecNumber>
    </recommendedName>
</protein>